<evidence type="ECO:0000313" key="5">
    <source>
        <dbReference type="EMBL" id="ERL85498.1"/>
    </source>
</evidence>
<organism evidence="5 6">
    <name type="scientific">Dendroctonus ponderosae</name>
    <name type="common">Mountain pine beetle</name>
    <dbReference type="NCBI Taxonomy" id="77166"/>
    <lineage>
        <taxon>Eukaryota</taxon>
        <taxon>Metazoa</taxon>
        <taxon>Ecdysozoa</taxon>
        <taxon>Arthropoda</taxon>
        <taxon>Hexapoda</taxon>
        <taxon>Insecta</taxon>
        <taxon>Pterygota</taxon>
        <taxon>Neoptera</taxon>
        <taxon>Endopterygota</taxon>
        <taxon>Coleoptera</taxon>
        <taxon>Polyphaga</taxon>
        <taxon>Cucujiformia</taxon>
        <taxon>Curculionidae</taxon>
        <taxon>Scolytinae</taxon>
        <taxon>Dendroctonus</taxon>
    </lineage>
</organism>
<dbReference type="OrthoDB" id="18145at2759"/>
<keyword evidence="4" id="KW-0539">Nucleus</keyword>
<dbReference type="InterPro" id="IPR026164">
    <property type="entry name" value="Int_cplx_su10"/>
</dbReference>
<name>U4TZP1_DENPD</name>
<protein>
    <recommendedName>
        <fullName evidence="3">Integrator complex subunit 10</fullName>
    </recommendedName>
</protein>
<evidence type="ECO:0000256" key="4">
    <source>
        <dbReference type="ARBA" id="ARBA00023242"/>
    </source>
</evidence>
<dbReference type="STRING" id="77166.U4TZP1"/>
<evidence type="ECO:0000256" key="3">
    <source>
        <dbReference type="ARBA" id="ARBA00016811"/>
    </source>
</evidence>
<gene>
    <name evidence="5" type="ORF">D910_02917</name>
</gene>
<proteinExistence type="inferred from homology"/>
<comment type="subcellular location">
    <subcellularLocation>
        <location evidence="1">Nucleus</location>
    </subcellularLocation>
</comment>
<evidence type="ECO:0000313" key="6">
    <source>
        <dbReference type="Proteomes" id="UP000030742"/>
    </source>
</evidence>
<evidence type="ECO:0000256" key="2">
    <source>
        <dbReference type="ARBA" id="ARBA00010391"/>
    </source>
</evidence>
<dbReference type="GO" id="GO:0032039">
    <property type="term" value="C:integrator complex"/>
    <property type="evidence" value="ECO:0007669"/>
    <property type="project" value="InterPro"/>
</dbReference>
<reference evidence="5 6" key="1">
    <citation type="journal article" date="2013" name="Genome Biol.">
        <title>Draft genome of the mountain pine beetle, Dendroctonus ponderosae Hopkins, a major forest pest.</title>
        <authorList>
            <person name="Keeling C.I."/>
            <person name="Yuen M.M."/>
            <person name="Liao N.Y."/>
            <person name="Docking T.R."/>
            <person name="Chan S.K."/>
            <person name="Taylor G.A."/>
            <person name="Palmquist D.L."/>
            <person name="Jackman S.D."/>
            <person name="Nguyen A."/>
            <person name="Li M."/>
            <person name="Henderson H."/>
            <person name="Janes J.K."/>
            <person name="Zhao Y."/>
            <person name="Pandoh P."/>
            <person name="Moore R."/>
            <person name="Sperling F.A."/>
            <person name="Huber D.P."/>
            <person name="Birol I."/>
            <person name="Jones S.J."/>
            <person name="Bohlmann J."/>
        </authorList>
    </citation>
    <scope>NUCLEOTIDE SEQUENCE</scope>
</reference>
<dbReference type="PANTHER" id="PTHR16055:SF2">
    <property type="entry name" value="INTEGRATOR COMPLEX SUBUNIT 10"/>
    <property type="match status" value="1"/>
</dbReference>
<accession>U4TZP1</accession>
<dbReference type="GO" id="GO:0016180">
    <property type="term" value="P:snRNA processing"/>
    <property type="evidence" value="ECO:0007669"/>
    <property type="project" value="InterPro"/>
</dbReference>
<sequence length="318" mass="36263">MKAKVSVHDDKQLLFCLSIFFLRCLQEYNMSLVPEQPPGQTATSYLLVEGFTDPTLPQPISEPKSKKRKGDTEIIHMTNPHISVPKLDLKALQSNFLMCVNCWDLISASETVHREFIKIYSHLQLDSWLSLFLIDYALYRAKYDEAITCVQKLTDINVLLVKYIRLASILYIKKNFRACLEPILLALPLMPTNNPGCLSTHLIVGGNQRHLHFLPLTKMAILQYLVKVLLRCIKSYIINVDIMEELTYLWTPQGGQVNLEILPNLGSQRRIGTRGADKGAKVELKQAIKRQVARSNEKLDDLLISFLQSERALIMQAL</sequence>
<dbReference type="PANTHER" id="PTHR16055">
    <property type="entry name" value="INTEGRATOR COMPLEX SUBUNIT 10"/>
    <property type="match status" value="1"/>
</dbReference>
<evidence type="ECO:0000256" key="1">
    <source>
        <dbReference type="ARBA" id="ARBA00004123"/>
    </source>
</evidence>
<feature type="non-terminal residue" evidence="5">
    <location>
        <position position="318"/>
    </location>
</feature>
<comment type="similarity">
    <text evidence="2">Belongs to the Integrator subunit 10 family.</text>
</comment>
<dbReference type="Pfam" id="PF21045">
    <property type="entry name" value="INT10"/>
    <property type="match status" value="1"/>
</dbReference>
<dbReference type="AlphaFoldDB" id="U4TZP1"/>
<dbReference type="Proteomes" id="UP000030742">
    <property type="component" value="Unassembled WGS sequence"/>
</dbReference>
<dbReference type="EMBL" id="KB631707">
    <property type="protein sequence ID" value="ERL85498.1"/>
    <property type="molecule type" value="Genomic_DNA"/>
</dbReference>